<protein>
    <submittedName>
        <fullName evidence="3">Uncharacterized protein</fullName>
    </submittedName>
</protein>
<reference evidence="3" key="1">
    <citation type="submission" date="2023-03" db="EMBL/GenBank/DDBJ databases">
        <title>Andean soil-derived lignocellulolytic bacterial consortium as a source of novel taxa and putative plastic-active enzymes.</title>
        <authorList>
            <person name="Diaz-Garcia L."/>
            <person name="Chuvochina M."/>
            <person name="Feuerriegel G."/>
            <person name="Bunk B."/>
            <person name="Sproer C."/>
            <person name="Streit W.R."/>
            <person name="Rodriguez L.M."/>
            <person name="Overmann J."/>
            <person name="Jimenez D.J."/>
        </authorList>
    </citation>
    <scope>NUCLEOTIDE SEQUENCE</scope>
    <source>
        <strain evidence="3">MAG 26</strain>
    </source>
</reference>
<name>A0AAJ6BP91_9SPHN</name>
<evidence type="ECO:0000313" key="3">
    <source>
        <dbReference type="EMBL" id="WEK47797.1"/>
    </source>
</evidence>
<dbReference type="AlphaFoldDB" id="A0AAJ6BP91"/>
<evidence type="ECO:0000313" key="4">
    <source>
        <dbReference type="Proteomes" id="UP001218362"/>
    </source>
</evidence>
<keyword evidence="2" id="KW-1133">Transmembrane helix</keyword>
<evidence type="ECO:0000256" key="2">
    <source>
        <dbReference type="SAM" id="Phobius"/>
    </source>
</evidence>
<proteinExistence type="predicted"/>
<keyword evidence="2" id="KW-0472">Membrane</keyword>
<dbReference type="KEGG" id="acob:P0Y56_05745"/>
<dbReference type="EMBL" id="CP119316">
    <property type="protein sequence ID" value="WEK47797.1"/>
    <property type="molecule type" value="Genomic_DNA"/>
</dbReference>
<gene>
    <name evidence="3" type="ORF">P0Y56_05745</name>
</gene>
<evidence type="ECO:0000256" key="1">
    <source>
        <dbReference type="SAM" id="MobiDB-lite"/>
    </source>
</evidence>
<organism evidence="3 4">
    <name type="scientific">Candidatus Andeanibacterium colombiense</name>
    <dbReference type="NCBI Taxonomy" id="3121345"/>
    <lineage>
        <taxon>Bacteria</taxon>
        <taxon>Pseudomonadati</taxon>
        <taxon>Pseudomonadota</taxon>
        <taxon>Alphaproteobacteria</taxon>
        <taxon>Sphingomonadales</taxon>
        <taxon>Sphingomonadaceae</taxon>
        <taxon>Candidatus Andeanibacterium</taxon>
    </lineage>
</organism>
<feature type="region of interest" description="Disordered" evidence="1">
    <location>
        <begin position="54"/>
        <end position="84"/>
    </location>
</feature>
<sequence length="84" mass="8557">MVDARAIAREIPAPYLAAGAAALVLGVLATPLRKLIFNVPVLLTLGGALIGRKEAKAEAPVRAAPAKRKAPARKRAPAKKAGAA</sequence>
<dbReference type="Proteomes" id="UP001218362">
    <property type="component" value="Chromosome"/>
</dbReference>
<feature type="compositionally biased region" description="Basic residues" evidence="1">
    <location>
        <begin position="65"/>
        <end position="78"/>
    </location>
</feature>
<feature type="transmembrane region" description="Helical" evidence="2">
    <location>
        <begin position="12"/>
        <end position="29"/>
    </location>
</feature>
<keyword evidence="2" id="KW-0812">Transmembrane</keyword>
<accession>A0AAJ6BP91</accession>